<reference evidence="1" key="1">
    <citation type="submission" date="2015-10" db="EMBL/GenBank/DDBJ databases">
        <authorList>
            <person name="Regsiter A."/>
            <person name="william w."/>
        </authorList>
    </citation>
    <scope>NUCLEOTIDE SEQUENCE</scope>
    <source>
        <strain evidence="1">Montdore</strain>
    </source>
</reference>
<keyword evidence="2" id="KW-1185">Reference proteome</keyword>
<dbReference type="EMBL" id="LN890979">
    <property type="protein sequence ID" value="CUS12998.1"/>
    <property type="molecule type" value="Genomic_DNA"/>
</dbReference>
<evidence type="ECO:0000313" key="2">
    <source>
        <dbReference type="Proteomes" id="UP001412239"/>
    </source>
</evidence>
<accession>A0A292Q295</accession>
<dbReference type="Proteomes" id="UP001412239">
    <property type="component" value="Unassembled WGS sequence"/>
</dbReference>
<name>A0A292Q295_9PEZI</name>
<dbReference type="AlphaFoldDB" id="A0A292Q295"/>
<sequence>MKTARNLSTVYRTNTDGTISGNNTLSPLLHQPFNIPPPSLGFSRLIFAVHVVDGLLSFLRTVGLRVAGGNSVGWSFAFDLRNAGEVLGTFLFLGILVTGCERRGTGSAELRHVERAFYTSVSLITLVARGGRSRGGSPFDLRNIKQILRPDLSVGDFPSDIRDRLLTSNLVAGYLHPQIIDLRTLECIGRRDSGNQVLKVFVLPPHVGVLSSIKSQQAPVLEGSPGYNVPHFYPKSLLYGELREMLPWCYQKLRRRCGREGREEVITAALI</sequence>
<gene>
    <name evidence="1" type="ORF">GSTUAT00002913001</name>
</gene>
<proteinExistence type="predicted"/>
<protein>
    <submittedName>
        <fullName evidence="1">Uncharacterized protein</fullName>
    </submittedName>
</protein>
<evidence type="ECO:0000313" key="1">
    <source>
        <dbReference type="EMBL" id="CUS12998.1"/>
    </source>
</evidence>
<organism evidence="1 2">
    <name type="scientific">Tuber aestivum</name>
    <name type="common">summer truffle</name>
    <dbReference type="NCBI Taxonomy" id="59557"/>
    <lineage>
        <taxon>Eukaryota</taxon>
        <taxon>Fungi</taxon>
        <taxon>Dikarya</taxon>
        <taxon>Ascomycota</taxon>
        <taxon>Pezizomycotina</taxon>
        <taxon>Pezizomycetes</taxon>
        <taxon>Pezizales</taxon>
        <taxon>Tuberaceae</taxon>
        <taxon>Tuber</taxon>
    </lineage>
</organism>